<keyword evidence="1" id="KW-0175">Coiled coil</keyword>
<dbReference type="EMBL" id="JBFOLK010000007">
    <property type="protein sequence ID" value="KAL2497845.1"/>
    <property type="molecule type" value="Genomic_DNA"/>
</dbReference>
<organism evidence="2 3">
    <name type="scientific">Abeliophyllum distichum</name>
    <dbReference type="NCBI Taxonomy" id="126358"/>
    <lineage>
        <taxon>Eukaryota</taxon>
        <taxon>Viridiplantae</taxon>
        <taxon>Streptophyta</taxon>
        <taxon>Embryophyta</taxon>
        <taxon>Tracheophyta</taxon>
        <taxon>Spermatophyta</taxon>
        <taxon>Magnoliopsida</taxon>
        <taxon>eudicotyledons</taxon>
        <taxon>Gunneridae</taxon>
        <taxon>Pentapetalae</taxon>
        <taxon>asterids</taxon>
        <taxon>lamiids</taxon>
        <taxon>Lamiales</taxon>
        <taxon>Oleaceae</taxon>
        <taxon>Forsythieae</taxon>
        <taxon>Abeliophyllum</taxon>
    </lineage>
</organism>
<evidence type="ECO:0000256" key="1">
    <source>
        <dbReference type="SAM" id="Coils"/>
    </source>
</evidence>
<proteinExistence type="predicted"/>
<sequence length="104" mass="12136">MNLIHWLVLTKEVYSTLEGFNGKFAKEEANLKKLSEDLKAMSLEKAQLELEKRFLQVRLDSLVAKERNLKAKYEVELKAVRECLKDAQDRRRATEASQKQINEV</sequence>
<feature type="coiled-coil region" evidence="1">
    <location>
        <begin position="17"/>
        <end position="90"/>
    </location>
</feature>
<reference evidence="3" key="1">
    <citation type="submission" date="2024-07" db="EMBL/GenBank/DDBJ databases">
        <title>Two chromosome-level genome assemblies of Korean endemic species Abeliophyllum distichum and Forsythia ovata (Oleaceae).</title>
        <authorList>
            <person name="Jang H."/>
        </authorList>
    </citation>
    <scope>NUCLEOTIDE SEQUENCE [LARGE SCALE GENOMIC DNA]</scope>
</reference>
<protein>
    <submittedName>
        <fullName evidence="2">Uncharacterized protein</fullName>
    </submittedName>
</protein>
<evidence type="ECO:0000313" key="3">
    <source>
        <dbReference type="Proteomes" id="UP001604336"/>
    </source>
</evidence>
<name>A0ABD1SAQ8_9LAMI</name>
<keyword evidence="3" id="KW-1185">Reference proteome</keyword>
<evidence type="ECO:0000313" key="2">
    <source>
        <dbReference type="EMBL" id="KAL2497845.1"/>
    </source>
</evidence>
<accession>A0ABD1SAQ8</accession>
<gene>
    <name evidence="2" type="ORF">Adt_23395</name>
</gene>
<dbReference type="AlphaFoldDB" id="A0ABD1SAQ8"/>
<dbReference type="Proteomes" id="UP001604336">
    <property type="component" value="Unassembled WGS sequence"/>
</dbReference>
<comment type="caution">
    <text evidence="2">The sequence shown here is derived from an EMBL/GenBank/DDBJ whole genome shotgun (WGS) entry which is preliminary data.</text>
</comment>